<dbReference type="GO" id="GO:0046872">
    <property type="term" value="F:metal ion binding"/>
    <property type="evidence" value="ECO:0007669"/>
    <property type="project" value="UniProtKB-KW"/>
</dbReference>
<evidence type="ECO:0000256" key="3">
    <source>
        <dbReference type="ARBA" id="ARBA00022723"/>
    </source>
</evidence>
<dbReference type="Gene3D" id="3.90.79.10">
    <property type="entry name" value="Nucleoside Triphosphate Pyrophosphohydrolase"/>
    <property type="match status" value="1"/>
</dbReference>
<dbReference type="AlphaFoldDB" id="A0A1I7RVV9"/>
<feature type="coiled-coil region" evidence="7">
    <location>
        <begin position="430"/>
        <end position="579"/>
    </location>
</feature>
<feature type="region of interest" description="Disordered" evidence="8">
    <location>
        <begin position="611"/>
        <end position="679"/>
    </location>
</feature>
<dbReference type="PANTHER" id="PTHR12992">
    <property type="entry name" value="NUDIX HYDROLASE"/>
    <property type="match status" value="1"/>
</dbReference>
<keyword evidence="3" id="KW-0479">Metal-binding</keyword>
<evidence type="ECO:0000256" key="6">
    <source>
        <dbReference type="ARBA" id="ARBA00023211"/>
    </source>
</evidence>
<feature type="compositionally biased region" description="Low complexity" evidence="8">
    <location>
        <begin position="654"/>
        <end position="667"/>
    </location>
</feature>
<dbReference type="Gene3D" id="1.10.418.10">
    <property type="entry name" value="Calponin-like domain"/>
    <property type="match status" value="1"/>
</dbReference>
<dbReference type="GO" id="GO:0010945">
    <property type="term" value="F:coenzyme A diphosphatase activity"/>
    <property type="evidence" value="ECO:0007669"/>
    <property type="project" value="InterPro"/>
</dbReference>
<evidence type="ECO:0000313" key="10">
    <source>
        <dbReference type="WBParaSite" id="BXY_0487200.1"/>
    </source>
</evidence>
<comment type="cofactor">
    <cofactor evidence="1">
        <name>Mn(2+)</name>
        <dbReference type="ChEBI" id="CHEBI:29035"/>
    </cofactor>
</comment>
<keyword evidence="7" id="KW-0175">Coiled coil</keyword>
<evidence type="ECO:0000256" key="5">
    <source>
        <dbReference type="ARBA" id="ARBA00022842"/>
    </source>
</evidence>
<dbReference type="InterPro" id="IPR045121">
    <property type="entry name" value="CoAse"/>
</dbReference>
<dbReference type="InterPro" id="IPR020476">
    <property type="entry name" value="Nudix_hydrolase"/>
</dbReference>
<protein>
    <submittedName>
        <fullName evidence="10">Nudix hydrolase domain-containing protein</fullName>
    </submittedName>
</protein>
<name>A0A1I7RVV9_BURXY</name>
<feature type="coiled-coil region" evidence="7">
    <location>
        <begin position="171"/>
        <end position="302"/>
    </location>
</feature>
<dbReference type="PROSITE" id="PS00893">
    <property type="entry name" value="NUDIX_BOX"/>
    <property type="match status" value="1"/>
</dbReference>
<dbReference type="SUPFAM" id="SSF116907">
    <property type="entry name" value="Hook domain"/>
    <property type="match status" value="1"/>
</dbReference>
<dbReference type="InterPro" id="IPR000086">
    <property type="entry name" value="NUDIX_hydrolase_dom"/>
</dbReference>
<dbReference type="InterPro" id="IPR036872">
    <property type="entry name" value="CH_dom_sf"/>
</dbReference>
<dbReference type="InterPro" id="IPR020084">
    <property type="entry name" value="NUDIX_hydrolase_CS"/>
</dbReference>
<dbReference type="SUPFAM" id="SSF55811">
    <property type="entry name" value="Nudix"/>
    <property type="match status" value="1"/>
</dbReference>
<evidence type="ECO:0000313" key="9">
    <source>
        <dbReference type="Proteomes" id="UP000095284"/>
    </source>
</evidence>
<dbReference type="Pfam" id="PF00293">
    <property type="entry name" value="NUDIX"/>
    <property type="match status" value="1"/>
</dbReference>
<evidence type="ECO:0000256" key="1">
    <source>
        <dbReference type="ARBA" id="ARBA00001936"/>
    </source>
</evidence>
<keyword evidence="6" id="KW-0464">Manganese</keyword>
<reference evidence="10" key="1">
    <citation type="submission" date="2016-11" db="UniProtKB">
        <authorList>
            <consortium name="WormBaseParasite"/>
        </authorList>
    </citation>
    <scope>IDENTIFICATION</scope>
</reference>
<keyword evidence="5" id="KW-0460">Magnesium</keyword>
<feature type="compositionally biased region" description="Polar residues" evidence="8">
    <location>
        <begin position="636"/>
        <end position="653"/>
    </location>
</feature>
<dbReference type="CDD" id="cd03426">
    <property type="entry name" value="NUDIX_CoAse_Nudt7"/>
    <property type="match status" value="1"/>
</dbReference>
<sequence length="1026" mass="117044">MTQSHHTLGFLLDWATTSHPGSDAFTIDTVVDGRLISELLYSLCESHFTEKFVNEVQEIDDQSRESQVRRITLVHEKIVQFYELKCKINLTEDSNFLPEPTDLVSKDEDAVLRFLFVVSTIPTVLGHITARTMQEMLKHSPQNVQDKIKSMELEFIDLIQGHKTTDYSAKIQAEQQKSKELRAKLNEATSQNAILSDKLTKLEFELGNAKEDLKKYAEDSVSKTVLEMKMDDAKALEERLKLADELTRKLETDAAEWALKCERLEAENSKMKNRIREAEEDLKELKDEKVSVDHKLSLAESRAADFERKMNMFKEYQKTGPGQTEFNALKDRYQKILKMNSELEEKCSAMETYKRQMDNLQANVAMLRSEKQQTEELLFREQTKSRDLKEQLKQAKSMMNEEKNSVASSSPTLHDDLNNFSSFDEGNLDLVESRVRLSALESDKRHLEIEFDSYKQNSMAEIQRANQSAAKAREEKLQMDLEVETMKSELQKCRSELAAVEDRRKRTDDELQQLKEKMRDYEEAIKRSAQIISEYVVLNPDDTSSGLAGSEVLELKAEVKRLEEQLRSVRQQADAYRHVATEEQRLIATEFYEQAADVIQRKHLAQEVRHHFNSDTNNLHPNTERNEYSSHRHLSDLQSGTSSARSTPTTSVYLNSSTSNSLASSTTQPPLTAPANPAESGISSIFKTFLRKQREPNTNRTPARWPEQQNAHVIPPKSQRLNGNGFPERLVGYLGFLAIFVEKRSNLGAAARSLDSSPMKSANIPWPAFQGLLSRPNAHDRFLQRTAQLRKDAKAAESGAARAETDRLIRRMTSMSNRMAWGANHKVRPGDSAVLVPLLERRNGQPYAVFTHRSYKLRAHRGEVCFPGGKIDKGETPEEAALREAEEEIGLKPADVRLWGRLPAMYTRQLTHIQPIVGVISEEVARTLSPRTVEVQTVFAVPLAEVVLSDEYTAFRLGSHVFHMPLFFTEHYEVIAQAPDAVDLQERRWKIWGLSAGILTEALAVLAPDEWRGKFDYPEQNHRPLP</sequence>
<keyword evidence="4" id="KW-0378">Hydrolase</keyword>
<dbReference type="PRINTS" id="PR00502">
    <property type="entry name" value="NUDIXFAMILY"/>
</dbReference>
<dbReference type="InterPro" id="IPR015797">
    <property type="entry name" value="NUDIX_hydrolase-like_dom_sf"/>
</dbReference>
<evidence type="ECO:0000256" key="2">
    <source>
        <dbReference type="ARBA" id="ARBA00001946"/>
    </source>
</evidence>
<comment type="cofactor">
    <cofactor evidence="2">
        <name>Mg(2+)</name>
        <dbReference type="ChEBI" id="CHEBI:18420"/>
    </cofactor>
</comment>
<dbReference type="Proteomes" id="UP000095284">
    <property type="component" value="Unplaced"/>
</dbReference>
<feature type="region of interest" description="Disordered" evidence="8">
    <location>
        <begin position="693"/>
        <end position="722"/>
    </location>
</feature>
<dbReference type="PANTHER" id="PTHR12992:SF11">
    <property type="entry name" value="MITOCHONDRIAL COENZYME A DIPHOSPHATASE NUDT8"/>
    <property type="match status" value="1"/>
</dbReference>
<evidence type="ECO:0000256" key="7">
    <source>
        <dbReference type="SAM" id="Coils"/>
    </source>
</evidence>
<feature type="compositionally biased region" description="Basic and acidic residues" evidence="8">
    <location>
        <begin position="622"/>
        <end position="635"/>
    </location>
</feature>
<dbReference type="WBParaSite" id="BXY_0487200.1">
    <property type="protein sequence ID" value="BXY_0487200.1"/>
    <property type="gene ID" value="BXY_0487200"/>
</dbReference>
<feature type="coiled-coil region" evidence="7">
    <location>
        <begin position="326"/>
        <end position="405"/>
    </location>
</feature>
<evidence type="ECO:0000256" key="8">
    <source>
        <dbReference type="SAM" id="MobiDB-lite"/>
    </source>
</evidence>
<dbReference type="PROSITE" id="PS51462">
    <property type="entry name" value="NUDIX"/>
    <property type="match status" value="1"/>
</dbReference>
<proteinExistence type="predicted"/>
<accession>A0A1I7RVV9</accession>
<evidence type="ECO:0000256" key="4">
    <source>
        <dbReference type="ARBA" id="ARBA00022801"/>
    </source>
</evidence>
<feature type="compositionally biased region" description="Polar residues" evidence="8">
    <location>
        <begin position="698"/>
        <end position="711"/>
    </location>
</feature>
<organism evidence="9 10">
    <name type="scientific">Bursaphelenchus xylophilus</name>
    <name type="common">Pinewood nematode worm</name>
    <name type="synonym">Aphelenchoides xylophilus</name>
    <dbReference type="NCBI Taxonomy" id="6326"/>
    <lineage>
        <taxon>Eukaryota</taxon>
        <taxon>Metazoa</taxon>
        <taxon>Ecdysozoa</taxon>
        <taxon>Nematoda</taxon>
        <taxon>Chromadorea</taxon>
        <taxon>Rhabditida</taxon>
        <taxon>Tylenchina</taxon>
        <taxon>Tylenchomorpha</taxon>
        <taxon>Aphelenchoidea</taxon>
        <taxon>Aphelenchoididae</taxon>
        <taxon>Bursaphelenchus</taxon>
    </lineage>
</organism>